<comment type="subcellular location">
    <subcellularLocation>
        <location evidence="1">Nucleus</location>
    </subcellularLocation>
</comment>
<reference evidence="15" key="1">
    <citation type="submission" date="2016-11" db="UniProtKB">
        <authorList>
            <consortium name="WormBaseParasite"/>
        </authorList>
    </citation>
    <scope>IDENTIFICATION</scope>
</reference>
<dbReference type="SUPFAM" id="SSF57783">
    <property type="entry name" value="Zinc beta-ribbon"/>
    <property type="match status" value="1"/>
</dbReference>
<dbReference type="GO" id="GO:0000126">
    <property type="term" value="C:transcription factor TFIIIB complex"/>
    <property type="evidence" value="ECO:0007669"/>
    <property type="project" value="TreeGrafter"/>
</dbReference>
<dbReference type="Pfam" id="PF08271">
    <property type="entry name" value="Zn_Ribbon_TF"/>
    <property type="match status" value="1"/>
</dbReference>
<feature type="compositionally biased region" description="Polar residues" evidence="12">
    <location>
        <begin position="550"/>
        <end position="585"/>
    </location>
</feature>
<dbReference type="Proteomes" id="UP000095284">
    <property type="component" value="Unplaced"/>
</dbReference>
<comment type="similarity">
    <text evidence="2">Belongs to the TFIIB family.</text>
</comment>
<organism evidence="14 15">
    <name type="scientific">Bursaphelenchus xylophilus</name>
    <name type="common">Pinewood nematode worm</name>
    <name type="synonym">Aphelenchoides xylophilus</name>
    <dbReference type="NCBI Taxonomy" id="6326"/>
    <lineage>
        <taxon>Eukaryota</taxon>
        <taxon>Metazoa</taxon>
        <taxon>Ecdysozoa</taxon>
        <taxon>Nematoda</taxon>
        <taxon>Chromadorea</taxon>
        <taxon>Rhabditida</taxon>
        <taxon>Tylenchina</taxon>
        <taxon>Tylenchomorpha</taxon>
        <taxon>Aphelenchoidea</taxon>
        <taxon>Aphelenchoididae</taxon>
        <taxon>Bursaphelenchus</taxon>
    </lineage>
</organism>
<dbReference type="FunFam" id="1.10.472.10:FF:000002">
    <property type="entry name" value="Transcription factor IIIB 90 kDa subunit"/>
    <property type="match status" value="1"/>
</dbReference>
<dbReference type="Gene3D" id="1.10.472.10">
    <property type="entry name" value="Cyclin-like"/>
    <property type="match status" value="2"/>
</dbReference>
<keyword evidence="9" id="KW-0539">Nucleus</keyword>
<proteinExistence type="inferred from homology"/>
<dbReference type="WBParaSite" id="BXY_0270600.1">
    <property type="protein sequence ID" value="BXY_0270600.1"/>
    <property type="gene ID" value="BXY_0270600"/>
</dbReference>
<evidence type="ECO:0000256" key="12">
    <source>
        <dbReference type="SAM" id="MobiDB-lite"/>
    </source>
</evidence>
<dbReference type="InterPro" id="IPR036915">
    <property type="entry name" value="Cyclin-like_sf"/>
</dbReference>
<dbReference type="AlphaFoldDB" id="A0A1I7RPR5"/>
<keyword evidence="8" id="KW-0804">Transcription</keyword>
<dbReference type="GO" id="GO:0017025">
    <property type="term" value="F:TBP-class protein binding"/>
    <property type="evidence" value="ECO:0007669"/>
    <property type="project" value="InterPro"/>
</dbReference>
<evidence type="ECO:0000256" key="5">
    <source>
        <dbReference type="ARBA" id="ARBA00022833"/>
    </source>
</evidence>
<accession>A0A1I7RPR5</accession>
<evidence type="ECO:0000256" key="8">
    <source>
        <dbReference type="ARBA" id="ARBA00023163"/>
    </source>
</evidence>
<keyword evidence="7" id="KW-0010">Activator</keyword>
<dbReference type="CDD" id="cd20553">
    <property type="entry name" value="CYCLIN_TFIIIB90_rpt1"/>
    <property type="match status" value="1"/>
</dbReference>
<evidence type="ECO:0000313" key="14">
    <source>
        <dbReference type="Proteomes" id="UP000095284"/>
    </source>
</evidence>
<name>A0A1I7RPR5_BURXY</name>
<dbReference type="SMART" id="SM00385">
    <property type="entry name" value="CYCLIN"/>
    <property type="match status" value="2"/>
</dbReference>
<evidence type="ECO:0000256" key="1">
    <source>
        <dbReference type="ARBA" id="ARBA00004123"/>
    </source>
</evidence>
<dbReference type="GO" id="GO:0070897">
    <property type="term" value="P:transcription preinitiation complex assembly"/>
    <property type="evidence" value="ECO:0007669"/>
    <property type="project" value="InterPro"/>
</dbReference>
<dbReference type="InterPro" id="IPR013763">
    <property type="entry name" value="Cyclin-like_dom"/>
</dbReference>
<evidence type="ECO:0000256" key="11">
    <source>
        <dbReference type="PROSITE-ProRule" id="PRU00469"/>
    </source>
</evidence>
<evidence type="ECO:0000259" key="13">
    <source>
        <dbReference type="PROSITE" id="PS51134"/>
    </source>
</evidence>
<keyword evidence="3" id="KW-0479">Metal-binding</keyword>
<dbReference type="InterPro" id="IPR013150">
    <property type="entry name" value="TFIIB_cyclin"/>
</dbReference>
<dbReference type="Pfam" id="PF00382">
    <property type="entry name" value="TFIIB"/>
    <property type="match status" value="2"/>
</dbReference>
<protein>
    <recommendedName>
        <fullName evidence="10">B-related factor 1</fullName>
    </recommendedName>
</protein>
<evidence type="ECO:0000256" key="4">
    <source>
        <dbReference type="ARBA" id="ARBA00022771"/>
    </source>
</evidence>
<evidence type="ECO:0000256" key="2">
    <source>
        <dbReference type="ARBA" id="ARBA00010857"/>
    </source>
</evidence>
<evidence type="ECO:0000256" key="6">
    <source>
        <dbReference type="ARBA" id="ARBA00023015"/>
    </source>
</evidence>
<dbReference type="PANTHER" id="PTHR11618">
    <property type="entry name" value="TRANSCRIPTION INITIATION FACTOR IIB-RELATED"/>
    <property type="match status" value="1"/>
</dbReference>
<evidence type="ECO:0000256" key="7">
    <source>
        <dbReference type="ARBA" id="ARBA00023159"/>
    </source>
</evidence>
<dbReference type="InterPro" id="IPR000812">
    <property type="entry name" value="TFIIB"/>
</dbReference>
<evidence type="ECO:0000256" key="10">
    <source>
        <dbReference type="ARBA" id="ARBA00031009"/>
    </source>
</evidence>
<dbReference type="Gene3D" id="2.20.25.10">
    <property type="match status" value="1"/>
</dbReference>
<evidence type="ECO:0000313" key="15">
    <source>
        <dbReference type="WBParaSite" id="BXY_0270600.1"/>
    </source>
</evidence>
<dbReference type="InterPro" id="IPR011665">
    <property type="entry name" value="BRF1_TBP-bd_dom"/>
</dbReference>
<dbReference type="GO" id="GO:0000995">
    <property type="term" value="F:RNA polymerase III general transcription initiation factor activity"/>
    <property type="evidence" value="ECO:0007669"/>
    <property type="project" value="TreeGrafter"/>
</dbReference>
<dbReference type="InterPro" id="IPR013137">
    <property type="entry name" value="Znf_TFIIB"/>
</dbReference>
<evidence type="ECO:0000256" key="3">
    <source>
        <dbReference type="ARBA" id="ARBA00022723"/>
    </source>
</evidence>
<dbReference type="Pfam" id="PF07741">
    <property type="entry name" value="BRF1"/>
    <property type="match status" value="1"/>
</dbReference>
<dbReference type="SUPFAM" id="SSF47954">
    <property type="entry name" value="Cyclin-like"/>
    <property type="match status" value="2"/>
</dbReference>
<dbReference type="FunFam" id="1.10.472.10:FF:000121">
    <property type="entry name" value="Transcription factor IIIB"/>
    <property type="match status" value="1"/>
</dbReference>
<evidence type="ECO:0000256" key="9">
    <source>
        <dbReference type="ARBA" id="ARBA00023242"/>
    </source>
</evidence>
<feature type="region of interest" description="Disordered" evidence="12">
    <location>
        <begin position="550"/>
        <end position="625"/>
    </location>
</feature>
<dbReference type="GO" id="GO:0008270">
    <property type="term" value="F:zinc ion binding"/>
    <property type="evidence" value="ECO:0007669"/>
    <property type="project" value="UniProtKB-KW"/>
</dbReference>
<keyword evidence="5" id="KW-0862">Zinc</keyword>
<dbReference type="PROSITE" id="PS51134">
    <property type="entry name" value="ZF_TFIIB"/>
    <property type="match status" value="1"/>
</dbReference>
<keyword evidence="4 11" id="KW-0863">Zinc-finger</keyword>
<dbReference type="eggNOG" id="KOG1598">
    <property type="taxonomic scope" value="Eukaryota"/>
</dbReference>
<sequence>MSLPDILGASMGRTCPFCSSSEIDEDPSRGDATCMNCGTVLEESRIVSDVQFQETSGGGHEVIGQFVSSERSGGGIGGVPGVVKSESRELTFYKGKKLIQEVASQLRINNHCVNTAYNFFKMCVSRNFTRGRVRSHVVAACLYMTCRLENTSHLLLDFSDVTQVNVFDLGRTLNFLTRSLKINLPTTDPCLYVLRFAIILDLKEKQKEIVSLATRIVQRMKRDWMSTGRRPTGICGAALLLACRALNVNRSIADIVRVVHISETVVRKRLDEFASTPSGSLTIDEFHVVDLEESQDPPSFQAAKMKTKEMAKKQEEEMRAEAVTKDFDNIHKEVEEALKQKMKRSPYAKYVVGEFKDASVPELSNAATVIQSELLDTVYKMAEDSEMSFDDFQSRQGPSLRSLGIISESVPSTSAQTPVENDNGELDLDGIDDDEIESYILSNEEAELKSEVWMMRNGIHLEEMERKRLARLEEEERERENPKKKRKVVNKKLPINASNHTEAMLQVIQEKKLSNKINYDILKEIEALTPPNTEAPLSVVTKLEVNNRSMDSLSSTHTESVASNTPCTNTPTSEDPPNTDSQPQVEENTTEKEPTPAPAPKQAPSKPTQSRYRRNMIRPKGPTAR</sequence>
<dbReference type="GO" id="GO:0005634">
    <property type="term" value="C:nucleus"/>
    <property type="evidence" value="ECO:0007669"/>
    <property type="project" value="UniProtKB-SubCell"/>
</dbReference>
<dbReference type="CDD" id="cd20554">
    <property type="entry name" value="CYCLIN_TFIIIB90_rpt2"/>
    <property type="match status" value="1"/>
</dbReference>
<dbReference type="GO" id="GO:0097550">
    <property type="term" value="C:transcription preinitiation complex"/>
    <property type="evidence" value="ECO:0007669"/>
    <property type="project" value="TreeGrafter"/>
</dbReference>
<keyword evidence="6" id="KW-0805">Transcription regulation</keyword>
<feature type="region of interest" description="Disordered" evidence="12">
    <location>
        <begin position="473"/>
        <end position="492"/>
    </location>
</feature>
<dbReference type="Gene3D" id="1.20.5.650">
    <property type="entry name" value="Single helix bin"/>
    <property type="match status" value="1"/>
</dbReference>
<feature type="domain" description="TFIIB-type" evidence="13">
    <location>
        <begin position="11"/>
        <end position="42"/>
    </location>
</feature>
<dbReference type="GO" id="GO:0001006">
    <property type="term" value="F:RNA polymerase III type 3 promoter sequence-specific DNA binding"/>
    <property type="evidence" value="ECO:0007669"/>
    <property type="project" value="TreeGrafter"/>
</dbReference>
<dbReference type="PRINTS" id="PR00685">
    <property type="entry name" value="TIFACTORIIB"/>
</dbReference>
<dbReference type="PANTHER" id="PTHR11618:SF4">
    <property type="entry name" value="TRANSCRIPTION FACTOR IIIB 90 KDA SUBUNIT"/>
    <property type="match status" value="1"/>
</dbReference>